<dbReference type="STRING" id="658196.A0A397T5P1"/>
<sequence length="275" mass="32015">MEQLTTLPIVTDFEEDLYEKEDEELVQRALPVSDKSLPKRPPATGEEYLRMVRLEANKRPTVVIAKNQITKSKEVRMAGWVKRGWANQTELDNQNSNSVNEEWEKIFLMKFDLIRQRLEKHIQRTLKSSRNKSSIKLPTRNDEAGWLKFCYGIDESSNLVKSKELESEGDVNMMTLPCVSIVSRIDQATTITLLLHHIKWLSDDRITIAQSQWLFALFLRIDKLLTPNQMAILRQLCKKCIQIRQKTDEEDLISLASLDIIIIIVRKYFGQKDLL</sequence>
<dbReference type="InterPro" id="IPR035426">
    <property type="entry name" value="Gemin2/Brr1"/>
</dbReference>
<dbReference type="GO" id="GO:0005681">
    <property type="term" value="C:spliceosomal complex"/>
    <property type="evidence" value="ECO:0007669"/>
    <property type="project" value="InterPro"/>
</dbReference>
<accession>A0A397T5P1</accession>
<dbReference type="GO" id="GO:0000387">
    <property type="term" value="P:spliceosomal snRNP assembly"/>
    <property type="evidence" value="ECO:0007669"/>
    <property type="project" value="InterPro"/>
</dbReference>
<dbReference type="PANTHER" id="PTHR12794:SF0">
    <property type="entry name" value="GEM-ASSOCIATED PROTEIN 2"/>
    <property type="match status" value="1"/>
</dbReference>
<dbReference type="GO" id="GO:0000245">
    <property type="term" value="P:spliceosomal complex assembly"/>
    <property type="evidence" value="ECO:0007669"/>
    <property type="project" value="InterPro"/>
</dbReference>
<evidence type="ECO:0000256" key="5">
    <source>
        <dbReference type="ARBA" id="ARBA00025758"/>
    </source>
</evidence>
<evidence type="ECO:0000256" key="3">
    <source>
        <dbReference type="ARBA" id="ARBA00022664"/>
    </source>
</evidence>
<dbReference type="Pfam" id="PF04938">
    <property type="entry name" value="SIP1"/>
    <property type="match status" value="1"/>
</dbReference>
<keyword evidence="2" id="KW-0963">Cytoplasm</keyword>
<comment type="subcellular location">
    <subcellularLocation>
        <location evidence="1">Cytoplasm</location>
    </subcellularLocation>
</comment>
<evidence type="ECO:0000256" key="4">
    <source>
        <dbReference type="ARBA" id="ARBA00023187"/>
    </source>
</evidence>
<protein>
    <recommendedName>
        <fullName evidence="6">Gem-associated protein 2</fullName>
    </recommendedName>
</protein>
<dbReference type="Gene3D" id="1.20.58.1070">
    <property type="match status" value="1"/>
</dbReference>
<dbReference type="InterPro" id="IPR017364">
    <property type="entry name" value="GEMIN2"/>
</dbReference>
<keyword evidence="3" id="KW-0507">mRNA processing</keyword>
<keyword evidence="8" id="KW-1185">Reference proteome</keyword>
<dbReference type="GO" id="GO:0032797">
    <property type="term" value="C:SMN complex"/>
    <property type="evidence" value="ECO:0007669"/>
    <property type="project" value="TreeGrafter"/>
</dbReference>
<gene>
    <name evidence="7" type="ORF">C1645_736210</name>
</gene>
<proteinExistence type="inferred from homology"/>
<dbReference type="PANTHER" id="PTHR12794">
    <property type="entry name" value="GEMIN2"/>
    <property type="match status" value="1"/>
</dbReference>
<evidence type="ECO:0000313" key="7">
    <source>
        <dbReference type="EMBL" id="RIA92639.1"/>
    </source>
</evidence>
<evidence type="ECO:0000256" key="2">
    <source>
        <dbReference type="ARBA" id="ARBA00022490"/>
    </source>
</evidence>
<dbReference type="AlphaFoldDB" id="A0A397T5P1"/>
<dbReference type="EMBL" id="QKYT01000122">
    <property type="protein sequence ID" value="RIA92639.1"/>
    <property type="molecule type" value="Genomic_DNA"/>
</dbReference>
<evidence type="ECO:0000256" key="6">
    <source>
        <dbReference type="ARBA" id="ARBA00047179"/>
    </source>
</evidence>
<dbReference type="OrthoDB" id="428895at2759"/>
<reference evidence="7 8" key="1">
    <citation type="submission" date="2018-06" db="EMBL/GenBank/DDBJ databases">
        <title>Comparative genomics reveals the genomic features of Rhizophagus irregularis, R. cerebriforme, R. diaphanum and Gigaspora rosea, and their symbiotic lifestyle signature.</title>
        <authorList>
            <person name="Morin E."/>
            <person name="San Clemente H."/>
            <person name="Chen E.C.H."/>
            <person name="De La Providencia I."/>
            <person name="Hainaut M."/>
            <person name="Kuo A."/>
            <person name="Kohler A."/>
            <person name="Murat C."/>
            <person name="Tang N."/>
            <person name="Roy S."/>
            <person name="Loubradou J."/>
            <person name="Henrissat B."/>
            <person name="Grigoriev I.V."/>
            <person name="Corradi N."/>
            <person name="Roux C."/>
            <person name="Martin F.M."/>
        </authorList>
    </citation>
    <scope>NUCLEOTIDE SEQUENCE [LARGE SCALE GENOMIC DNA]</scope>
    <source>
        <strain evidence="7 8">DAOM 227022</strain>
    </source>
</reference>
<name>A0A397T5P1_9GLOM</name>
<comment type="similarity">
    <text evidence="5">Belongs to the gemin-2 family.</text>
</comment>
<dbReference type="Proteomes" id="UP000265703">
    <property type="component" value="Unassembled WGS sequence"/>
</dbReference>
<keyword evidence="4" id="KW-0508">mRNA splicing</keyword>
<dbReference type="PIRSF" id="PIRSF038038">
    <property type="entry name" value="SMN_Gemin2"/>
    <property type="match status" value="1"/>
</dbReference>
<comment type="caution">
    <text evidence="7">The sequence shown here is derived from an EMBL/GenBank/DDBJ whole genome shotgun (WGS) entry which is preliminary data.</text>
</comment>
<organism evidence="7 8">
    <name type="scientific">Glomus cerebriforme</name>
    <dbReference type="NCBI Taxonomy" id="658196"/>
    <lineage>
        <taxon>Eukaryota</taxon>
        <taxon>Fungi</taxon>
        <taxon>Fungi incertae sedis</taxon>
        <taxon>Mucoromycota</taxon>
        <taxon>Glomeromycotina</taxon>
        <taxon>Glomeromycetes</taxon>
        <taxon>Glomerales</taxon>
        <taxon>Glomeraceae</taxon>
        <taxon>Glomus</taxon>
    </lineage>
</organism>
<evidence type="ECO:0000313" key="8">
    <source>
        <dbReference type="Proteomes" id="UP000265703"/>
    </source>
</evidence>
<evidence type="ECO:0000256" key="1">
    <source>
        <dbReference type="ARBA" id="ARBA00004496"/>
    </source>
</evidence>